<accession>A0A8T1VNI4</accession>
<dbReference type="EMBL" id="JAGDFL010000762">
    <property type="protein sequence ID" value="KAG7381729.1"/>
    <property type="molecule type" value="Genomic_DNA"/>
</dbReference>
<reference evidence="1" key="1">
    <citation type="submission" date="2021-02" db="EMBL/GenBank/DDBJ databases">
        <authorList>
            <person name="Palmer J.M."/>
        </authorList>
    </citation>
    <scope>NUCLEOTIDE SEQUENCE</scope>
    <source>
        <strain evidence="1">SCRP23</strain>
    </source>
</reference>
<dbReference type="AlphaFoldDB" id="A0A8T1VNI4"/>
<evidence type="ECO:0000313" key="1">
    <source>
        <dbReference type="EMBL" id="KAG7381729.1"/>
    </source>
</evidence>
<gene>
    <name evidence="1" type="ORF">PHYBOEH_010805</name>
</gene>
<organism evidence="1 2">
    <name type="scientific">Phytophthora boehmeriae</name>
    <dbReference type="NCBI Taxonomy" id="109152"/>
    <lineage>
        <taxon>Eukaryota</taxon>
        <taxon>Sar</taxon>
        <taxon>Stramenopiles</taxon>
        <taxon>Oomycota</taxon>
        <taxon>Peronosporomycetes</taxon>
        <taxon>Peronosporales</taxon>
        <taxon>Peronosporaceae</taxon>
        <taxon>Phytophthora</taxon>
    </lineage>
</organism>
<dbReference type="CDD" id="cd17039">
    <property type="entry name" value="Ubl_ubiquitin_like"/>
    <property type="match status" value="1"/>
</dbReference>
<proteinExistence type="predicted"/>
<sequence>MSSAAKQDKVTVFVATCQIMSDDANVNADKSGGNVATPVFKSEKFPAVVSLSAKMEDLQRFIVDQWTISSSPFAKLPLAEHFYTFKGRILRLDGTLDAYYILENDTVYLRFASLGKICDPWAMSTSELRAELKNRNAYEINLQPEQLNLDGLRYVVKMDGKASFDYVAVKELLFQSNPTLVFAPL</sequence>
<keyword evidence="2" id="KW-1185">Reference proteome</keyword>
<evidence type="ECO:0000313" key="2">
    <source>
        <dbReference type="Proteomes" id="UP000693981"/>
    </source>
</evidence>
<name>A0A8T1VNI4_9STRA</name>
<dbReference type="Proteomes" id="UP000693981">
    <property type="component" value="Unassembled WGS sequence"/>
</dbReference>
<comment type="caution">
    <text evidence="1">The sequence shown here is derived from an EMBL/GenBank/DDBJ whole genome shotgun (WGS) entry which is preliminary data.</text>
</comment>
<dbReference type="OrthoDB" id="432217at2759"/>
<protein>
    <submittedName>
        <fullName evidence="1">Uncharacterized protein</fullName>
    </submittedName>
</protein>